<organism evidence="1 2">
    <name type="scientific">Prorocentrum cordatum</name>
    <dbReference type="NCBI Taxonomy" id="2364126"/>
    <lineage>
        <taxon>Eukaryota</taxon>
        <taxon>Sar</taxon>
        <taxon>Alveolata</taxon>
        <taxon>Dinophyceae</taxon>
        <taxon>Prorocentrales</taxon>
        <taxon>Prorocentraceae</taxon>
        <taxon>Prorocentrum</taxon>
    </lineage>
</organism>
<feature type="non-terminal residue" evidence="1">
    <location>
        <position position="1"/>
    </location>
</feature>
<reference evidence="1" key="1">
    <citation type="submission" date="2023-10" db="EMBL/GenBank/DDBJ databases">
        <authorList>
            <person name="Chen Y."/>
            <person name="Shah S."/>
            <person name="Dougan E. K."/>
            <person name="Thang M."/>
            <person name="Chan C."/>
        </authorList>
    </citation>
    <scope>NUCLEOTIDE SEQUENCE [LARGE SCALE GENOMIC DNA]</scope>
</reference>
<evidence type="ECO:0000313" key="1">
    <source>
        <dbReference type="EMBL" id="CAK0846359.1"/>
    </source>
</evidence>
<proteinExistence type="predicted"/>
<gene>
    <name evidence="1" type="ORF">PCOR1329_LOCUS39894</name>
</gene>
<keyword evidence="2" id="KW-1185">Reference proteome</keyword>
<accession>A0ABN9TK58</accession>
<sequence length="288" mass="29082">VPDTVTFEFWLQLVPPLVPGATVLSVGGLPGEGGAPGREVARLRLDPQSGHGLLDVCRGDGGAATFTVPGLAALGPQHLAVSFALGVDESGGAAYQVLVHVGCALVLSGTVQGPCATLNSSRVRRPTIGQLYVADDPGAAGGAEPRSGAFAAMYLAEVRVWSLVRPAEALCEAMTSRLSGSEAGLVAYAPVTAADAAGLAAAPAAGVLALRSARDAGLPAAAVPPLPEEEQIRVLCAADTLDCPNTARGIGFAVQLSPFDLPPEDETFLSGAADLYIDLVGGDPDNRE</sequence>
<protein>
    <submittedName>
        <fullName evidence="1">Uncharacterized protein</fullName>
    </submittedName>
</protein>
<feature type="non-terminal residue" evidence="1">
    <location>
        <position position="288"/>
    </location>
</feature>
<evidence type="ECO:0000313" key="2">
    <source>
        <dbReference type="Proteomes" id="UP001189429"/>
    </source>
</evidence>
<comment type="caution">
    <text evidence="1">The sequence shown here is derived from an EMBL/GenBank/DDBJ whole genome shotgun (WGS) entry which is preliminary data.</text>
</comment>
<dbReference type="Gene3D" id="2.60.120.200">
    <property type="match status" value="1"/>
</dbReference>
<dbReference type="EMBL" id="CAUYUJ010014818">
    <property type="protein sequence ID" value="CAK0846359.1"/>
    <property type="molecule type" value="Genomic_DNA"/>
</dbReference>
<dbReference type="Proteomes" id="UP001189429">
    <property type="component" value="Unassembled WGS sequence"/>
</dbReference>
<name>A0ABN9TK58_9DINO</name>